<keyword evidence="4" id="KW-0479">Metal-binding</keyword>
<dbReference type="SUPFAM" id="SSF55103">
    <property type="entry name" value="FAD-linked oxidases, C-terminal domain"/>
    <property type="match status" value="1"/>
</dbReference>
<feature type="domain" description="FAD-binding PCMH-type" evidence="12">
    <location>
        <begin position="47"/>
        <end position="275"/>
    </location>
</feature>
<dbReference type="InterPro" id="IPR036318">
    <property type="entry name" value="FAD-bd_PCMH-like_sf"/>
</dbReference>
<dbReference type="GO" id="GO:0051536">
    <property type="term" value="F:iron-sulfur cluster binding"/>
    <property type="evidence" value="ECO:0007669"/>
    <property type="project" value="UniProtKB-KW"/>
</dbReference>
<evidence type="ECO:0000256" key="3">
    <source>
        <dbReference type="ARBA" id="ARBA00022630"/>
    </source>
</evidence>
<proteinExistence type="inferred from homology"/>
<reference evidence="13" key="1">
    <citation type="journal article" date="2014" name="Int. J. Syst. Evol. Microbiol.">
        <title>Complete genome sequence of Corynebacterium casei LMG S-19264T (=DSM 44701T), isolated from a smear-ripened cheese.</title>
        <authorList>
            <consortium name="US DOE Joint Genome Institute (JGI-PGF)"/>
            <person name="Walter F."/>
            <person name="Albersmeier A."/>
            <person name="Kalinowski J."/>
            <person name="Ruckert C."/>
        </authorList>
    </citation>
    <scope>NUCLEOTIDE SEQUENCE</scope>
    <source>
        <strain evidence="13">CGMCC 1.12187</strain>
    </source>
</reference>
<dbReference type="GO" id="GO:0071949">
    <property type="term" value="F:FAD binding"/>
    <property type="evidence" value="ECO:0007669"/>
    <property type="project" value="InterPro"/>
</dbReference>
<keyword evidence="6" id="KW-0809">Transit peptide</keyword>
<sequence length="947" mass="102006">MTSAAQHPGHRPAHDALVEDLRTWCGPGSVVDSELEHRALAHDASHYLLQPEAVVRPRSAADMGNLFRAVSRHGLGLTFRSGGTSLSGQGVTDQVLVDVRRNFRDVEVLDGGRRVRVQPGATVRQVNARLAPYGHKLGPDPASESACTIGGVVANNSSGMACGTEANTYRTLESMVFVLPSGTTVDTAAPDADRRLRELEPELHEGLLRLRDRVRDDPASVRTIEQQFSMKNTMGYGLNSFLDHDEPVRILEHLMIGSEGTLGFVAQAVFRTVEILPFVSTGLLVFPDLAAATRTVPALVAARSATVELLDATSLKVSQRTGLAPAQIMDVDVHDHAALLVEYQAGTAEEERELSAAAAALFRTLDLAAPAALTDDPASRAALWTVRKGLYTTVAGNRPSGSNALLEDVVVPVPELGETCEQLTGLFDAHGYRDSVIFGHAKDGNVHFMLNEQFDRPDLLARYERFTEDMVALVLDHRGSLKAEHGTGRNMAPFVRRQYGDELYDVMVRLKRLVDPGALLNPGVILNEDPTVYVRDLKTAPTVEEEVDRCVECGYCEPVCPSKDLTLTPRQRIVGRREIVAAEERGDAELAARLRAEYDYEGLQTCAVDGMCVTACPVLINTGDLVRRLRAENHSRVADAGWGVAARAWGATTTGAGLGLTVADRLPPALPRAATTAARAVLGAEHVPQYKDELPAGGPARPRRRDEQAEAVFFPACINSMFGTPDGEGLTASQAFLALCDRAGVHVTVPEGIGNLCCGTPWKSKGLPTGYATMSERTLAALWVASRQGELPVVCDAASCTEGLETMAELAAASSEYHALRFQDSVEFAADRLLGRLTVSRPIGSMALHPTCSSVHLGVTGAFEAIARAISDDVVVPKAWGCCAYAGDRGMLHPEFTASATAAEAREVDERRFEAYASLNRTCEQGMTEATGHDYRHVLEFLEAATR</sequence>
<evidence type="ECO:0000259" key="12">
    <source>
        <dbReference type="PROSITE" id="PS51387"/>
    </source>
</evidence>
<dbReference type="InterPro" id="IPR016169">
    <property type="entry name" value="FAD-bd_PCMH_sub2"/>
</dbReference>
<evidence type="ECO:0000259" key="11">
    <source>
        <dbReference type="PROSITE" id="PS51379"/>
    </source>
</evidence>
<keyword evidence="3" id="KW-0285">Flavoprotein</keyword>
<dbReference type="Gene3D" id="3.30.43.10">
    <property type="entry name" value="Uridine Diphospho-n-acetylenolpyruvylglucosamine Reductase, domain 2"/>
    <property type="match status" value="1"/>
</dbReference>
<accession>A0A917GT55</accession>
<dbReference type="PANTHER" id="PTHR11748:SF111">
    <property type="entry name" value="D-LACTATE DEHYDROGENASE, MITOCHONDRIAL-RELATED"/>
    <property type="match status" value="1"/>
</dbReference>
<gene>
    <name evidence="13" type="ORF">GCM10011374_18190</name>
</gene>
<evidence type="ECO:0000256" key="1">
    <source>
        <dbReference type="ARBA" id="ARBA00001974"/>
    </source>
</evidence>
<evidence type="ECO:0000256" key="9">
    <source>
        <dbReference type="ARBA" id="ARBA00023014"/>
    </source>
</evidence>
<dbReference type="InterPro" id="IPR017900">
    <property type="entry name" value="4Fe4S_Fe_S_CS"/>
</dbReference>
<evidence type="ECO:0000256" key="6">
    <source>
        <dbReference type="ARBA" id="ARBA00022946"/>
    </source>
</evidence>
<keyword evidence="5" id="KW-0274">FAD</keyword>
<reference evidence="13" key="2">
    <citation type="submission" date="2020-09" db="EMBL/GenBank/DDBJ databases">
        <authorList>
            <person name="Sun Q."/>
            <person name="Zhou Y."/>
        </authorList>
    </citation>
    <scope>NUCLEOTIDE SEQUENCE</scope>
    <source>
        <strain evidence="13">CGMCC 1.12187</strain>
    </source>
</reference>
<dbReference type="SUPFAM" id="SSF46548">
    <property type="entry name" value="alpha-helical ferredoxin"/>
    <property type="match status" value="1"/>
</dbReference>
<keyword evidence="7" id="KW-0560">Oxidoreductase</keyword>
<dbReference type="Pfam" id="PF02913">
    <property type="entry name" value="FAD-oxidase_C"/>
    <property type="match status" value="1"/>
</dbReference>
<dbReference type="InterPro" id="IPR017896">
    <property type="entry name" value="4Fe4S_Fe-S-bd"/>
</dbReference>
<dbReference type="GO" id="GO:1903457">
    <property type="term" value="P:lactate catabolic process"/>
    <property type="evidence" value="ECO:0007669"/>
    <property type="project" value="TreeGrafter"/>
</dbReference>
<dbReference type="SUPFAM" id="SSF56176">
    <property type="entry name" value="FAD-binding/transporter-associated domain-like"/>
    <property type="match status" value="1"/>
</dbReference>
<evidence type="ECO:0000256" key="5">
    <source>
        <dbReference type="ARBA" id="ARBA00022827"/>
    </source>
</evidence>
<dbReference type="PROSITE" id="PS51379">
    <property type="entry name" value="4FE4S_FER_2"/>
    <property type="match status" value="1"/>
</dbReference>
<dbReference type="EC" id="1.1.2.4" evidence="10"/>
<dbReference type="EMBL" id="BMEQ01000007">
    <property type="protein sequence ID" value="GGG55618.1"/>
    <property type="molecule type" value="Genomic_DNA"/>
</dbReference>
<dbReference type="InterPro" id="IPR016167">
    <property type="entry name" value="FAD-bd_PCMH_sub1"/>
</dbReference>
<evidence type="ECO:0000256" key="2">
    <source>
        <dbReference type="ARBA" id="ARBA00008000"/>
    </source>
</evidence>
<feature type="domain" description="4Fe-4S ferredoxin-type" evidence="11">
    <location>
        <begin position="539"/>
        <end position="570"/>
    </location>
</feature>
<dbReference type="Proteomes" id="UP000638848">
    <property type="component" value="Unassembled WGS sequence"/>
</dbReference>
<comment type="cofactor">
    <cofactor evidence="1">
        <name>FAD</name>
        <dbReference type="ChEBI" id="CHEBI:57692"/>
    </cofactor>
</comment>
<evidence type="ECO:0000256" key="8">
    <source>
        <dbReference type="ARBA" id="ARBA00023004"/>
    </source>
</evidence>
<evidence type="ECO:0000256" key="4">
    <source>
        <dbReference type="ARBA" id="ARBA00022723"/>
    </source>
</evidence>
<keyword evidence="8" id="KW-0408">Iron</keyword>
<evidence type="ECO:0000256" key="10">
    <source>
        <dbReference type="ARBA" id="ARBA00038897"/>
    </source>
</evidence>
<name>A0A917GT55_9MICC</name>
<dbReference type="RefSeq" id="WP_188536399.1">
    <property type="nucleotide sequence ID" value="NZ_BMEQ01000007.1"/>
</dbReference>
<evidence type="ECO:0000313" key="13">
    <source>
        <dbReference type="EMBL" id="GGG55618.1"/>
    </source>
</evidence>
<dbReference type="Gene3D" id="3.30.70.2740">
    <property type="match status" value="1"/>
</dbReference>
<dbReference type="Gene3D" id="1.10.1060.10">
    <property type="entry name" value="Alpha-helical ferredoxin"/>
    <property type="match status" value="1"/>
</dbReference>
<dbReference type="PROSITE" id="PS00198">
    <property type="entry name" value="4FE4S_FER_1"/>
    <property type="match status" value="1"/>
</dbReference>
<protein>
    <recommendedName>
        <fullName evidence="10">D-lactate dehydrogenase (cytochrome)</fullName>
        <ecNumber evidence="10">1.1.2.4</ecNumber>
    </recommendedName>
</protein>
<dbReference type="GO" id="GO:0004458">
    <property type="term" value="F:D-lactate dehydrogenase (cytochrome) activity"/>
    <property type="evidence" value="ECO:0007669"/>
    <property type="project" value="UniProtKB-EC"/>
</dbReference>
<dbReference type="GO" id="GO:0046872">
    <property type="term" value="F:metal ion binding"/>
    <property type="evidence" value="ECO:0007669"/>
    <property type="project" value="UniProtKB-KW"/>
</dbReference>
<dbReference type="Pfam" id="PF13183">
    <property type="entry name" value="Fer4_8"/>
    <property type="match status" value="1"/>
</dbReference>
<comment type="similarity">
    <text evidence="2">Belongs to the FAD-binding oxidoreductase/transferase type 4 family.</text>
</comment>
<dbReference type="PANTHER" id="PTHR11748">
    <property type="entry name" value="D-LACTATE DEHYDROGENASE"/>
    <property type="match status" value="1"/>
</dbReference>
<dbReference type="InterPro" id="IPR016166">
    <property type="entry name" value="FAD-bd_PCMH"/>
</dbReference>
<keyword evidence="9" id="KW-0411">Iron-sulfur</keyword>
<dbReference type="GO" id="GO:0008720">
    <property type="term" value="F:D-lactate dehydrogenase (NAD+) activity"/>
    <property type="evidence" value="ECO:0007669"/>
    <property type="project" value="TreeGrafter"/>
</dbReference>
<keyword evidence="14" id="KW-1185">Reference proteome</keyword>
<dbReference type="InterPro" id="IPR009051">
    <property type="entry name" value="Helical_ferredxn"/>
</dbReference>
<organism evidence="13 14">
    <name type="scientific">Kocuria dechangensis</name>
    <dbReference type="NCBI Taxonomy" id="1176249"/>
    <lineage>
        <taxon>Bacteria</taxon>
        <taxon>Bacillati</taxon>
        <taxon>Actinomycetota</taxon>
        <taxon>Actinomycetes</taxon>
        <taxon>Micrococcales</taxon>
        <taxon>Micrococcaceae</taxon>
        <taxon>Kocuria</taxon>
    </lineage>
</organism>
<dbReference type="InterPro" id="IPR006094">
    <property type="entry name" value="Oxid_FAD_bind_N"/>
</dbReference>
<dbReference type="Gene3D" id="3.30.465.10">
    <property type="match status" value="1"/>
</dbReference>
<dbReference type="InterPro" id="IPR004113">
    <property type="entry name" value="FAD-bd_oxidored_4_C"/>
</dbReference>
<dbReference type="InterPro" id="IPR016164">
    <property type="entry name" value="FAD-linked_Oxase-like_C"/>
</dbReference>
<dbReference type="Pfam" id="PF01565">
    <property type="entry name" value="FAD_binding_4"/>
    <property type="match status" value="1"/>
</dbReference>
<evidence type="ECO:0000313" key="14">
    <source>
        <dbReference type="Proteomes" id="UP000638848"/>
    </source>
</evidence>
<comment type="caution">
    <text evidence="13">The sequence shown here is derived from an EMBL/GenBank/DDBJ whole genome shotgun (WGS) entry which is preliminary data.</text>
</comment>
<dbReference type="PROSITE" id="PS51387">
    <property type="entry name" value="FAD_PCMH"/>
    <property type="match status" value="1"/>
</dbReference>
<evidence type="ECO:0000256" key="7">
    <source>
        <dbReference type="ARBA" id="ARBA00023002"/>
    </source>
</evidence>
<dbReference type="AlphaFoldDB" id="A0A917GT55"/>